<dbReference type="OrthoDB" id="6235964at2759"/>
<dbReference type="SMR" id="A0A0R0J7H3"/>
<accession>A0A0R0J7H3</accession>
<dbReference type="RefSeq" id="XP_003528874.2">
    <property type="nucleotide sequence ID" value="XM_003528826.4"/>
</dbReference>
<dbReference type="PANTHER" id="PTHR43242">
    <property type="entry name" value="NAD(P)-BINDING ROSSMANN-FOLD SUPERFAMILY PROTEIN"/>
    <property type="match status" value="1"/>
</dbReference>
<dbReference type="CDD" id="cd05254">
    <property type="entry name" value="dTDP_HR_like_SDR_e"/>
    <property type="match status" value="1"/>
</dbReference>
<dbReference type="PaxDb" id="3847-GLYMA07G08161.1"/>
<evidence type="ECO:0000313" key="4">
    <source>
        <dbReference type="EnsemblPlants" id="KRH48213"/>
    </source>
</evidence>
<feature type="compositionally biased region" description="Basic residues" evidence="1">
    <location>
        <begin position="18"/>
        <end position="27"/>
    </location>
</feature>
<reference evidence="3 4" key="1">
    <citation type="journal article" date="2010" name="Nature">
        <title>Genome sequence of the palaeopolyploid soybean.</title>
        <authorList>
            <person name="Schmutz J."/>
            <person name="Cannon S.B."/>
            <person name="Schlueter J."/>
            <person name="Ma J."/>
            <person name="Mitros T."/>
            <person name="Nelson W."/>
            <person name="Hyten D.L."/>
            <person name="Song Q."/>
            <person name="Thelen J.J."/>
            <person name="Cheng J."/>
            <person name="Xu D."/>
            <person name="Hellsten U."/>
            <person name="May G.D."/>
            <person name="Yu Y."/>
            <person name="Sakurai T."/>
            <person name="Umezawa T."/>
            <person name="Bhattacharyya M.K."/>
            <person name="Sandhu D."/>
            <person name="Valliyodan B."/>
            <person name="Lindquist E."/>
            <person name="Peto M."/>
            <person name="Grant D."/>
            <person name="Shu S."/>
            <person name="Goodstein D."/>
            <person name="Barry K."/>
            <person name="Futrell-Griggs M."/>
            <person name="Abernathy B."/>
            <person name="Du J."/>
            <person name="Tian Z."/>
            <person name="Zhu L."/>
            <person name="Gill N."/>
            <person name="Joshi T."/>
            <person name="Libault M."/>
            <person name="Sethuraman A."/>
            <person name="Zhang X.-C."/>
            <person name="Shinozaki K."/>
            <person name="Nguyen H.T."/>
            <person name="Wing R.A."/>
            <person name="Cregan P."/>
            <person name="Specht J."/>
            <person name="Grimwood J."/>
            <person name="Rokhsar D."/>
            <person name="Stacey G."/>
            <person name="Shoemaker R.C."/>
            <person name="Jackson S.A."/>
        </authorList>
    </citation>
    <scope>NUCLEOTIDE SEQUENCE [LARGE SCALE GENOMIC DNA]</scope>
    <source>
        <strain evidence="4">cv. Williams 82</strain>
        <tissue evidence="3">Callus</tissue>
    </source>
</reference>
<feature type="domain" description="RmlD-like substrate binding" evidence="2">
    <location>
        <begin position="31"/>
        <end position="345"/>
    </location>
</feature>
<dbReference type="KEGG" id="gmx:100808137"/>
<dbReference type="Gene3D" id="3.40.50.720">
    <property type="entry name" value="NAD(P)-binding Rossmann-like Domain"/>
    <property type="match status" value="1"/>
</dbReference>
<dbReference type="EnsemblPlants" id="KRH48213">
    <property type="protein sequence ID" value="KRH48213"/>
    <property type="gene ID" value="GLYMA_07G075200"/>
</dbReference>
<evidence type="ECO:0000313" key="3">
    <source>
        <dbReference type="EMBL" id="KRH48213.1"/>
    </source>
</evidence>
<sequence length="350" mass="38927">MQYKLTRRDHNSTPSKERHQRQKQRRMSKVKILVVGGTGYLGQHLLQAYVHANANNGTPFAFDLAFTHHSSPPPQPLLDAIPFSLPFQVDLKTGFGFEAISNTFGQPDVVVNCAAISVPRACEIDPATAHAINVPSSLVKWLQSFEKRSTLLIHLSTDQVYEGEKSFYKEEDIAVPVNVYGKTKVAAEQFISENYPNFAILRSSIIYGPQTVSPVPKSLPIQWIDGALAKGEKVEFFHDEFRCPIYVKDLVTIILTLTSQWISEGKQMQLLLNVGGADRVSRLQMAEAVAEFRGYDASLIKSVSASSVDRGVKSPADISMDITRLVQTLRIHPVSFKDGVRLTLTTEARQ</sequence>
<proteinExistence type="predicted"/>
<feature type="region of interest" description="Disordered" evidence="1">
    <location>
        <begin position="1"/>
        <end position="27"/>
    </location>
</feature>
<evidence type="ECO:0000259" key="2">
    <source>
        <dbReference type="Pfam" id="PF04321"/>
    </source>
</evidence>
<feature type="compositionally biased region" description="Basic and acidic residues" evidence="1">
    <location>
        <begin position="1"/>
        <end position="17"/>
    </location>
</feature>
<dbReference type="PANTHER" id="PTHR43242:SF1">
    <property type="entry name" value="NAD(P)-BINDING ROSSMANN-FOLD SUPERFAMILY PROTEIN"/>
    <property type="match status" value="1"/>
</dbReference>
<dbReference type="ExpressionAtlas" id="A0A0R0J7H3">
    <property type="expression patterns" value="baseline and differential"/>
</dbReference>
<dbReference type="SUPFAM" id="SSF51735">
    <property type="entry name" value="NAD(P)-binding Rossmann-fold domains"/>
    <property type="match status" value="1"/>
</dbReference>
<dbReference type="OMA" id="RMPLMFG"/>
<dbReference type="EMBL" id="CM000840">
    <property type="protein sequence ID" value="KRH48213.1"/>
    <property type="molecule type" value="Genomic_DNA"/>
</dbReference>
<dbReference type="Pfam" id="PF04321">
    <property type="entry name" value="RmlD_sub_bind"/>
    <property type="match status" value="1"/>
</dbReference>
<dbReference type="InterPro" id="IPR036291">
    <property type="entry name" value="NAD(P)-bd_dom_sf"/>
</dbReference>
<protein>
    <recommendedName>
        <fullName evidence="2">RmlD-like substrate binding domain-containing protein</fullName>
    </recommendedName>
</protein>
<reference evidence="3" key="3">
    <citation type="submission" date="2018-07" db="EMBL/GenBank/DDBJ databases">
        <title>WGS assembly of Glycine max.</title>
        <authorList>
            <person name="Schmutz J."/>
            <person name="Cannon S."/>
            <person name="Schlueter J."/>
            <person name="Ma J."/>
            <person name="Mitros T."/>
            <person name="Nelson W."/>
            <person name="Hyten D."/>
            <person name="Song Q."/>
            <person name="Thelen J."/>
            <person name="Cheng J."/>
            <person name="Xu D."/>
            <person name="Hellsten U."/>
            <person name="May G."/>
            <person name="Yu Y."/>
            <person name="Sakurai T."/>
            <person name="Umezawa T."/>
            <person name="Bhattacharyya M."/>
            <person name="Sandhu D."/>
            <person name="Valliyodan B."/>
            <person name="Lindquist E."/>
            <person name="Peto M."/>
            <person name="Grant D."/>
            <person name="Shu S."/>
            <person name="Goodstein D."/>
            <person name="Barry K."/>
            <person name="Futrell-Griggs M."/>
            <person name="Abernathy B."/>
            <person name="Du J."/>
            <person name="Tian Z."/>
            <person name="Zhu L."/>
            <person name="Gill N."/>
            <person name="Joshi T."/>
            <person name="Libault M."/>
            <person name="Sethuraman A."/>
            <person name="Zhang X."/>
            <person name="Shinozaki K."/>
            <person name="Nguyen H."/>
            <person name="Wing R."/>
            <person name="Cregan P."/>
            <person name="Specht J."/>
            <person name="Grimwood J."/>
            <person name="Rokhsar D."/>
            <person name="Stacey G."/>
            <person name="Shoemaker R."/>
            <person name="Jackson S."/>
        </authorList>
    </citation>
    <scope>NUCLEOTIDE SEQUENCE</scope>
    <source>
        <tissue evidence="3">Callus</tissue>
    </source>
</reference>
<dbReference type="STRING" id="3847.A0A0R0J7H3"/>
<reference evidence="4" key="2">
    <citation type="submission" date="2018-02" db="UniProtKB">
        <authorList>
            <consortium name="EnsemblPlants"/>
        </authorList>
    </citation>
    <scope>IDENTIFICATION</scope>
    <source>
        <strain evidence="4">Williams 82</strain>
    </source>
</reference>
<dbReference type="AlphaFoldDB" id="A0A0R0J7H3"/>
<dbReference type="Proteomes" id="UP000008827">
    <property type="component" value="Chromosome 7"/>
</dbReference>
<dbReference type="Gramene" id="KRH48213">
    <property type="protein sequence ID" value="KRH48213"/>
    <property type="gene ID" value="GLYMA_07G075200"/>
</dbReference>
<dbReference type="GeneID" id="100808137"/>
<dbReference type="InterPro" id="IPR029903">
    <property type="entry name" value="RmlD-like-bd"/>
</dbReference>
<gene>
    <name evidence="4" type="primary">LOC100808137</name>
    <name evidence="3" type="ORF">GLYMA_07G075200</name>
</gene>
<name>A0A0R0J7H3_SOYBN</name>
<evidence type="ECO:0000256" key="1">
    <source>
        <dbReference type="SAM" id="MobiDB-lite"/>
    </source>
</evidence>
<organism evidence="3">
    <name type="scientific">Glycine max</name>
    <name type="common">Soybean</name>
    <name type="synonym">Glycine hispida</name>
    <dbReference type="NCBI Taxonomy" id="3847"/>
    <lineage>
        <taxon>Eukaryota</taxon>
        <taxon>Viridiplantae</taxon>
        <taxon>Streptophyta</taxon>
        <taxon>Embryophyta</taxon>
        <taxon>Tracheophyta</taxon>
        <taxon>Spermatophyta</taxon>
        <taxon>Magnoliopsida</taxon>
        <taxon>eudicotyledons</taxon>
        <taxon>Gunneridae</taxon>
        <taxon>Pentapetalae</taxon>
        <taxon>rosids</taxon>
        <taxon>fabids</taxon>
        <taxon>Fabales</taxon>
        <taxon>Fabaceae</taxon>
        <taxon>Papilionoideae</taxon>
        <taxon>50 kb inversion clade</taxon>
        <taxon>NPAAA clade</taxon>
        <taxon>indigoferoid/millettioid clade</taxon>
        <taxon>Phaseoleae</taxon>
        <taxon>Glycine</taxon>
        <taxon>Glycine subgen. Soja</taxon>
    </lineage>
</organism>
<keyword evidence="5" id="KW-1185">Reference proteome</keyword>
<evidence type="ECO:0000313" key="5">
    <source>
        <dbReference type="Proteomes" id="UP000008827"/>
    </source>
</evidence>